<accession>A0A1G2T342</accession>
<dbReference type="PANTHER" id="PTHR43630">
    <property type="entry name" value="POLY-BETA-1,6-N-ACETYL-D-GLUCOSAMINE SYNTHASE"/>
    <property type="match status" value="1"/>
</dbReference>
<dbReference type="Proteomes" id="UP000178538">
    <property type="component" value="Unassembled WGS sequence"/>
</dbReference>
<dbReference type="Gene3D" id="3.90.550.10">
    <property type="entry name" value="Spore Coat Polysaccharide Biosynthesis Protein SpsA, Chain A"/>
    <property type="match status" value="1"/>
</dbReference>
<feature type="transmembrane region" description="Helical" evidence="4">
    <location>
        <begin position="6"/>
        <end position="31"/>
    </location>
</feature>
<dbReference type="InterPro" id="IPR029044">
    <property type="entry name" value="Nucleotide-diphossugar_trans"/>
</dbReference>
<dbReference type="EMBL" id="MHVG01000001">
    <property type="protein sequence ID" value="OHA91706.1"/>
    <property type="molecule type" value="Genomic_DNA"/>
</dbReference>
<feature type="transmembrane region" description="Helical" evidence="4">
    <location>
        <begin position="347"/>
        <end position="375"/>
    </location>
</feature>
<reference evidence="5 6" key="1">
    <citation type="journal article" date="2016" name="Nat. Commun.">
        <title>Thousands of microbial genomes shed light on interconnected biogeochemical processes in an aquifer system.</title>
        <authorList>
            <person name="Anantharaman K."/>
            <person name="Brown C.T."/>
            <person name="Hug L.A."/>
            <person name="Sharon I."/>
            <person name="Castelle C.J."/>
            <person name="Probst A.J."/>
            <person name="Thomas B.C."/>
            <person name="Singh A."/>
            <person name="Wilkins M.J."/>
            <person name="Karaoz U."/>
            <person name="Brodie E.L."/>
            <person name="Williams K.H."/>
            <person name="Hubbard S.S."/>
            <person name="Banfield J.F."/>
        </authorList>
    </citation>
    <scope>NUCLEOTIDE SEQUENCE [LARGE SCALE GENOMIC DNA]</scope>
</reference>
<dbReference type="Pfam" id="PF13641">
    <property type="entry name" value="Glyco_tranf_2_3"/>
    <property type="match status" value="1"/>
</dbReference>
<evidence type="ECO:0000256" key="4">
    <source>
        <dbReference type="SAM" id="Phobius"/>
    </source>
</evidence>
<protein>
    <recommendedName>
        <fullName evidence="7">Glycosyltransferase 2-like domain-containing protein</fullName>
    </recommendedName>
</protein>
<dbReference type="CDD" id="cd06423">
    <property type="entry name" value="CESA_like"/>
    <property type="match status" value="1"/>
</dbReference>
<dbReference type="STRING" id="1802737.A2832_01500"/>
<dbReference type="AlphaFoldDB" id="A0A1G2T342"/>
<dbReference type="PANTHER" id="PTHR43630:SF1">
    <property type="entry name" value="POLY-BETA-1,6-N-ACETYL-D-GLUCOSAMINE SYNTHASE"/>
    <property type="match status" value="1"/>
</dbReference>
<evidence type="ECO:0000313" key="5">
    <source>
        <dbReference type="EMBL" id="OHA91706.1"/>
    </source>
</evidence>
<sequence>MADIQAIQTFILYISLFISLFFEVFLLITYLEVREELKIEETNLGRALKYFPTLTVIVPCFNEEKTAARTIESILNLDYPKDKISIIAVNDGSTDKTLGVLKTFENNSQITVLSKENGGKTTALNLALENVNTDLVGCLDADSFVLPDTFKKIVPFFEDEAIMAVTPSIRVHEPQNILQHIQRVEYSWSIFLRRILSSLEAIYVTPGPFSIFRTRVFRELGGYRVAHNTEDLEIALRMQKNRYKIVNSHGAHVYTVTPSKFKPFFKQRVRWSYGLLNNVIDYREMLFNAKYGHVGMFILPLGTVSIFSTIYMIGNVIWNGISRFFDALVKFATVGFDTNFHMPNFDWYFLNTGVVSFLTLTAILFTITIICLALTLVDGKFKIKKEIFYYLFIYPFMVPLWLLKMLFDTVFRRKVSWR</sequence>
<dbReference type="GO" id="GO:0016757">
    <property type="term" value="F:glycosyltransferase activity"/>
    <property type="evidence" value="ECO:0007669"/>
    <property type="project" value="UniProtKB-KW"/>
</dbReference>
<name>A0A1G2T342_9BACT</name>
<gene>
    <name evidence="5" type="ORF">A2832_01500</name>
</gene>
<feature type="transmembrane region" description="Helical" evidence="4">
    <location>
        <begin position="294"/>
        <end position="318"/>
    </location>
</feature>
<dbReference type="SUPFAM" id="SSF53448">
    <property type="entry name" value="Nucleotide-diphospho-sugar transferases"/>
    <property type="match status" value="1"/>
</dbReference>
<evidence type="ECO:0000256" key="2">
    <source>
        <dbReference type="ARBA" id="ARBA00022676"/>
    </source>
</evidence>
<keyword evidence="4" id="KW-0812">Transmembrane</keyword>
<evidence type="ECO:0008006" key="7">
    <source>
        <dbReference type="Google" id="ProtNLM"/>
    </source>
</evidence>
<keyword evidence="4" id="KW-0472">Membrane</keyword>
<feature type="transmembrane region" description="Helical" evidence="4">
    <location>
        <begin position="387"/>
        <end position="407"/>
    </location>
</feature>
<organism evidence="5 6">
    <name type="scientific">Candidatus Zambryskibacteria bacterium RIFCSPHIGHO2_01_FULL_44_22b</name>
    <dbReference type="NCBI Taxonomy" id="1802737"/>
    <lineage>
        <taxon>Bacteria</taxon>
        <taxon>Candidatus Zambryskiibacteriota</taxon>
    </lineage>
</organism>
<comment type="similarity">
    <text evidence="1">Belongs to the glycosyltransferase 2 family.</text>
</comment>
<keyword evidence="4" id="KW-1133">Transmembrane helix</keyword>
<comment type="caution">
    <text evidence="5">The sequence shown here is derived from an EMBL/GenBank/DDBJ whole genome shotgun (WGS) entry which is preliminary data.</text>
</comment>
<evidence type="ECO:0000256" key="3">
    <source>
        <dbReference type="ARBA" id="ARBA00022679"/>
    </source>
</evidence>
<evidence type="ECO:0000313" key="6">
    <source>
        <dbReference type="Proteomes" id="UP000178538"/>
    </source>
</evidence>
<keyword evidence="2" id="KW-0328">Glycosyltransferase</keyword>
<proteinExistence type="inferred from homology"/>
<keyword evidence="3" id="KW-0808">Transferase</keyword>
<evidence type="ECO:0000256" key="1">
    <source>
        <dbReference type="ARBA" id="ARBA00006739"/>
    </source>
</evidence>